<organism evidence="5 6">
    <name type="scientific">Vogesella aquatica</name>
    <dbReference type="NCBI Taxonomy" id="2984206"/>
    <lineage>
        <taxon>Bacteria</taxon>
        <taxon>Pseudomonadati</taxon>
        <taxon>Pseudomonadota</taxon>
        <taxon>Betaproteobacteria</taxon>
        <taxon>Neisseriales</taxon>
        <taxon>Chromobacteriaceae</taxon>
        <taxon>Vogesella</taxon>
    </lineage>
</organism>
<sequence>MQGVPQQFEFTPDQAQFFHPPTRAGIELYRAHIVQHAFEPHTHAAYGFGTVISGVERFRYRGGEHLASPGSIVTMNPDILHTGRADTDTGWQYHMIYIEPALLDEIADKPGWWFDQAVQRDPARAQQLSQQLAALWQTHDALAFDCLLAQLLQTLAPLATTQGTPQRGQRFDRVIDYMHAHLATRLNLETLAAVAGLSPFHFLRQFQAHYHATPQQMLMALRLYRAKQLLTQGIAPAMVAADCGLADQAHLSRSFLKRYGTTPARYQKAIRG</sequence>
<protein>
    <submittedName>
        <fullName evidence="5">AraC family transcriptional regulator</fullName>
    </submittedName>
</protein>
<keyword evidence="2" id="KW-0238">DNA-binding</keyword>
<dbReference type="InterPro" id="IPR014710">
    <property type="entry name" value="RmlC-like_jellyroll"/>
</dbReference>
<dbReference type="Gene3D" id="2.60.120.10">
    <property type="entry name" value="Jelly Rolls"/>
    <property type="match status" value="1"/>
</dbReference>
<gene>
    <name evidence="5" type="ORF">PQU95_12070</name>
</gene>
<dbReference type="InterPro" id="IPR037923">
    <property type="entry name" value="HTH-like"/>
</dbReference>
<feature type="domain" description="HTH araC/xylS-type" evidence="4">
    <location>
        <begin position="172"/>
        <end position="269"/>
    </location>
</feature>
<proteinExistence type="predicted"/>
<dbReference type="InterPro" id="IPR003313">
    <property type="entry name" value="AraC-bd"/>
</dbReference>
<dbReference type="RefSeq" id="WP_272752256.1">
    <property type="nucleotide sequence ID" value="NZ_JAQQLF010000014.1"/>
</dbReference>
<evidence type="ECO:0000259" key="4">
    <source>
        <dbReference type="PROSITE" id="PS01124"/>
    </source>
</evidence>
<dbReference type="Gene3D" id="1.10.10.60">
    <property type="entry name" value="Homeodomain-like"/>
    <property type="match status" value="1"/>
</dbReference>
<dbReference type="InterPro" id="IPR018060">
    <property type="entry name" value="HTH_AraC"/>
</dbReference>
<dbReference type="InterPro" id="IPR009057">
    <property type="entry name" value="Homeodomain-like_sf"/>
</dbReference>
<dbReference type="InterPro" id="IPR050204">
    <property type="entry name" value="AraC_XylS_family_regulators"/>
</dbReference>
<evidence type="ECO:0000313" key="6">
    <source>
        <dbReference type="Proteomes" id="UP001219956"/>
    </source>
</evidence>
<name>A0ABT5J276_9NEIS</name>
<dbReference type="Pfam" id="PF02311">
    <property type="entry name" value="AraC_binding"/>
    <property type="match status" value="1"/>
</dbReference>
<evidence type="ECO:0000256" key="3">
    <source>
        <dbReference type="ARBA" id="ARBA00023163"/>
    </source>
</evidence>
<dbReference type="SMART" id="SM00342">
    <property type="entry name" value="HTH_ARAC"/>
    <property type="match status" value="1"/>
</dbReference>
<dbReference type="PANTHER" id="PTHR46796">
    <property type="entry name" value="HTH-TYPE TRANSCRIPTIONAL ACTIVATOR RHAS-RELATED"/>
    <property type="match status" value="1"/>
</dbReference>
<dbReference type="SUPFAM" id="SSF46689">
    <property type="entry name" value="Homeodomain-like"/>
    <property type="match status" value="2"/>
</dbReference>
<dbReference type="EMBL" id="JAQQLF010000014">
    <property type="protein sequence ID" value="MDC7717949.1"/>
    <property type="molecule type" value="Genomic_DNA"/>
</dbReference>
<evidence type="ECO:0000256" key="1">
    <source>
        <dbReference type="ARBA" id="ARBA00023015"/>
    </source>
</evidence>
<dbReference type="SUPFAM" id="SSF51215">
    <property type="entry name" value="Regulatory protein AraC"/>
    <property type="match status" value="1"/>
</dbReference>
<keyword evidence="1" id="KW-0805">Transcription regulation</keyword>
<keyword evidence="3" id="KW-0804">Transcription</keyword>
<dbReference type="PROSITE" id="PS01124">
    <property type="entry name" value="HTH_ARAC_FAMILY_2"/>
    <property type="match status" value="1"/>
</dbReference>
<dbReference type="Proteomes" id="UP001219956">
    <property type="component" value="Unassembled WGS sequence"/>
</dbReference>
<evidence type="ECO:0000256" key="2">
    <source>
        <dbReference type="ARBA" id="ARBA00023125"/>
    </source>
</evidence>
<dbReference type="Pfam" id="PF12833">
    <property type="entry name" value="HTH_18"/>
    <property type="match status" value="1"/>
</dbReference>
<accession>A0ABT5J276</accession>
<evidence type="ECO:0000313" key="5">
    <source>
        <dbReference type="EMBL" id="MDC7717949.1"/>
    </source>
</evidence>
<comment type="caution">
    <text evidence="5">The sequence shown here is derived from an EMBL/GenBank/DDBJ whole genome shotgun (WGS) entry which is preliminary data.</text>
</comment>
<keyword evidence="6" id="KW-1185">Reference proteome</keyword>
<dbReference type="PANTHER" id="PTHR46796:SF2">
    <property type="entry name" value="TRANSCRIPTIONAL REGULATORY PROTEIN"/>
    <property type="match status" value="1"/>
</dbReference>
<reference evidence="5 6" key="1">
    <citation type="submission" date="2023-01" db="EMBL/GenBank/DDBJ databases">
        <title>Novel species of the genus Vogesella isolated from rivers.</title>
        <authorList>
            <person name="Lu H."/>
        </authorList>
    </citation>
    <scope>NUCLEOTIDE SEQUENCE [LARGE SCALE GENOMIC DNA]</scope>
    <source>
        <strain evidence="5 6">DC21W</strain>
    </source>
</reference>